<gene>
    <name evidence="1" type="ORF">FA95DRAFT_1461705</name>
</gene>
<comment type="caution">
    <text evidence="1">The sequence shown here is derived from an EMBL/GenBank/DDBJ whole genome shotgun (WGS) entry which is preliminary data.</text>
</comment>
<reference evidence="1" key="2">
    <citation type="journal article" date="2022" name="New Phytol.">
        <title>Evolutionary transition to the ectomycorrhizal habit in the genomes of a hyperdiverse lineage of mushroom-forming fungi.</title>
        <authorList>
            <person name="Looney B."/>
            <person name="Miyauchi S."/>
            <person name="Morin E."/>
            <person name="Drula E."/>
            <person name="Courty P.E."/>
            <person name="Kohler A."/>
            <person name="Kuo A."/>
            <person name="LaButti K."/>
            <person name="Pangilinan J."/>
            <person name="Lipzen A."/>
            <person name="Riley R."/>
            <person name="Andreopoulos W."/>
            <person name="He G."/>
            <person name="Johnson J."/>
            <person name="Nolan M."/>
            <person name="Tritt A."/>
            <person name="Barry K.W."/>
            <person name="Grigoriev I.V."/>
            <person name="Nagy L.G."/>
            <person name="Hibbett D."/>
            <person name="Henrissat B."/>
            <person name="Matheny P.B."/>
            <person name="Labbe J."/>
            <person name="Martin F.M."/>
        </authorList>
    </citation>
    <scope>NUCLEOTIDE SEQUENCE</scope>
    <source>
        <strain evidence="1">FP105234-sp</strain>
    </source>
</reference>
<protein>
    <submittedName>
        <fullName evidence="1">Uncharacterized protein</fullName>
    </submittedName>
</protein>
<proteinExistence type="predicted"/>
<name>A0ACB8RSY5_9AGAM</name>
<organism evidence="1 2">
    <name type="scientific">Auriscalpium vulgare</name>
    <dbReference type="NCBI Taxonomy" id="40419"/>
    <lineage>
        <taxon>Eukaryota</taxon>
        <taxon>Fungi</taxon>
        <taxon>Dikarya</taxon>
        <taxon>Basidiomycota</taxon>
        <taxon>Agaricomycotina</taxon>
        <taxon>Agaricomycetes</taxon>
        <taxon>Russulales</taxon>
        <taxon>Auriscalpiaceae</taxon>
        <taxon>Auriscalpium</taxon>
    </lineage>
</organism>
<dbReference type="EMBL" id="MU275907">
    <property type="protein sequence ID" value="KAI0047299.1"/>
    <property type="molecule type" value="Genomic_DNA"/>
</dbReference>
<dbReference type="Proteomes" id="UP000814033">
    <property type="component" value="Unassembled WGS sequence"/>
</dbReference>
<reference evidence="1" key="1">
    <citation type="submission" date="2021-02" db="EMBL/GenBank/DDBJ databases">
        <authorList>
            <consortium name="DOE Joint Genome Institute"/>
            <person name="Ahrendt S."/>
            <person name="Looney B.P."/>
            <person name="Miyauchi S."/>
            <person name="Morin E."/>
            <person name="Drula E."/>
            <person name="Courty P.E."/>
            <person name="Chicoki N."/>
            <person name="Fauchery L."/>
            <person name="Kohler A."/>
            <person name="Kuo A."/>
            <person name="Labutti K."/>
            <person name="Pangilinan J."/>
            <person name="Lipzen A."/>
            <person name="Riley R."/>
            <person name="Andreopoulos W."/>
            <person name="He G."/>
            <person name="Johnson J."/>
            <person name="Barry K.W."/>
            <person name="Grigoriev I.V."/>
            <person name="Nagy L."/>
            <person name="Hibbett D."/>
            <person name="Henrissat B."/>
            <person name="Matheny P.B."/>
            <person name="Labbe J."/>
            <person name="Martin F."/>
        </authorList>
    </citation>
    <scope>NUCLEOTIDE SEQUENCE</scope>
    <source>
        <strain evidence="1">FP105234-sp</strain>
    </source>
</reference>
<feature type="non-terminal residue" evidence="1">
    <location>
        <position position="109"/>
    </location>
</feature>
<evidence type="ECO:0000313" key="2">
    <source>
        <dbReference type="Proteomes" id="UP000814033"/>
    </source>
</evidence>
<accession>A0ACB8RSY5</accession>
<keyword evidence="2" id="KW-1185">Reference proteome</keyword>
<evidence type="ECO:0000313" key="1">
    <source>
        <dbReference type="EMBL" id="KAI0047299.1"/>
    </source>
</evidence>
<sequence length="109" mass="12418">MSRRLAEAVNKLLPKDLPPSLSSKRGNLYEVLARYPKDGVGQRVYQLRWGEKGIEGSYWKVTRAMLKMNGTHGKAWGRLTWRGQVVSTQDERIPGGLKYMWKDGVSTKP</sequence>